<dbReference type="Proteomes" id="UP000179243">
    <property type="component" value="Unassembled WGS sequence"/>
</dbReference>
<feature type="binding site" evidence="13">
    <location>
        <begin position="177"/>
        <end position="184"/>
    </location>
    <ligand>
        <name>NAD(+)</name>
        <dbReference type="ChEBI" id="CHEBI:57540"/>
    </ligand>
</feature>
<dbReference type="InterPro" id="IPR036188">
    <property type="entry name" value="FAD/NAD-bd_sf"/>
</dbReference>
<comment type="miscellaneous">
    <text evidence="15">The active site is a redox-active disulfide bond.</text>
</comment>
<evidence type="ECO:0000256" key="11">
    <source>
        <dbReference type="ARBA" id="ARBA00049187"/>
    </source>
</evidence>
<dbReference type="PRINTS" id="PR00368">
    <property type="entry name" value="FADPNR"/>
</dbReference>
<dbReference type="Pfam" id="PF07992">
    <property type="entry name" value="Pyr_redox_2"/>
    <property type="match status" value="1"/>
</dbReference>
<sequence length="452" mass="47695">MYDLIVVGSGPGGYEAAAHAGRMGKKVALIEKGEIGGTCLNVGCIPTKTLLKSAHVFEECRSASLYGVNVSVPTVDMAKVLSRKDKVVSTLKKGVESLLKTSGVEILKGNAILERNEGKIEIRIRNTDTVVTGTNVLIASGSRPAKPPIPGIDSANVLDSTGILSLQKAPVSLVIIGGGVIGLEFAGFFSAIGTKVTVVEMLPSIAAGIDGDIANRLLQSLKRAGIVFHLSCKVAKIEEGIVHCIDSSNAQQQVVGEYMLNATGRMPALNDLGLDEAGVVYTKKGVSVDEYGKTNIPGIWACGDVTGRMQLAHAATREGIVAVNTMCGIQDRMRYTAMPGVIYTHPEVAVVGKTEEALQAEGIEYVKAIVPMGIAGRFIVENEGKSGTIKVLCDKKYGQVLGIHMIGGPCSEIIFGGSFIIEHELRAADLRQIVFPHPTVSEALKEAILHLA</sequence>
<feature type="binding site" evidence="13">
    <location>
        <position position="200"/>
    </location>
    <ligand>
        <name>NAD(+)</name>
        <dbReference type="ChEBI" id="CHEBI:57540"/>
    </ligand>
</feature>
<organism evidence="18 19">
    <name type="scientific">Candidatus Raymondbacteria bacterium RIFOXYD12_FULL_49_13</name>
    <dbReference type="NCBI Taxonomy" id="1817890"/>
    <lineage>
        <taxon>Bacteria</taxon>
        <taxon>Raymondiibacteriota</taxon>
    </lineage>
</organism>
<feature type="binding site" evidence="13">
    <location>
        <position position="304"/>
    </location>
    <ligand>
        <name>FAD</name>
        <dbReference type="ChEBI" id="CHEBI:57692"/>
    </ligand>
</feature>
<keyword evidence="4" id="KW-0963">Cytoplasm</keyword>
<reference evidence="18 19" key="1">
    <citation type="journal article" date="2016" name="Nat. Commun.">
        <title>Thousands of microbial genomes shed light on interconnected biogeochemical processes in an aquifer system.</title>
        <authorList>
            <person name="Anantharaman K."/>
            <person name="Brown C.T."/>
            <person name="Hug L.A."/>
            <person name="Sharon I."/>
            <person name="Castelle C.J."/>
            <person name="Probst A.J."/>
            <person name="Thomas B.C."/>
            <person name="Singh A."/>
            <person name="Wilkins M.J."/>
            <person name="Karaoz U."/>
            <person name="Brodie E.L."/>
            <person name="Williams K.H."/>
            <person name="Hubbard S.S."/>
            <person name="Banfield J.F."/>
        </authorList>
    </citation>
    <scope>NUCLEOTIDE SEQUENCE [LARGE SCALE GENOMIC DNA]</scope>
</reference>
<evidence type="ECO:0000256" key="7">
    <source>
        <dbReference type="ARBA" id="ARBA00023002"/>
    </source>
</evidence>
<keyword evidence="8 13" id="KW-0520">NAD</keyword>
<dbReference type="Gene3D" id="3.50.50.60">
    <property type="entry name" value="FAD/NAD(P)-binding domain"/>
    <property type="match status" value="2"/>
</dbReference>
<dbReference type="FunFam" id="3.30.390.30:FF:000001">
    <property type="entry name" value="Dihydrolipoyl dehydrogenase"/>
    <property type="match status" value="1"/>
</dbReference>
<evidence type="ECO:0000256" key="4">
    <source>
        <dbReference type="ARBA" id="ARBA00022490"/>
    </source>
</evidence>
<dbReference type="PANTHER" id="PTHR22912">
    <property type="entry name" value="DISULFIDE OXIDOREDUCTASE"/>
    <property type="match status" value="1"/>
</dbReference>
<dbReference type="Pfam" id="PF02852">
    <property type="entry name" value="Pyr_redox_dim"/>
    <property type="match status" value="1"/>
</dbReference>
<comment type="subcellular location">
    <subcellularLocation>
        <location evidence="1">Cytoplasm</location>
    </subcellularLocation>
</comment>
<comment type="cofactor">
    <cofactor evidence="13 15">
        <name>FAD</name>
        <dbReference type="ChEBI" id="CHEBI:57692"/>
    </cofactor>
    <text evidence="13 15">Binds 1 FAD per subunit.</text>
</comment>
<protein>
    <recommendedName>
        <fullName evidence="3 15">Dihydrolipoyl dehydrogenase</fullName>
        <ecNumber evidence="3 15">1.8.1.4</ecNumber>
    </recommendedName>
</protein>
<dbReference type="Gene3D" id="3.30.390.30">
    <property type="match status" value="1"/>
</dbReference>
<evidence type="ECO:0000313" key="18">
    <source>
        <dbReference type="EMBL" id="OGK00105.1"/>
    </source>
</evidence>
<dbReference type="GO" id="GO:0050660">
    <property type="term" value="F:flavin adenine dinucleotide binding"/>
    <property type="evidence" value="ECO:0007669"/>
    <property type="project" value="InterPro"/>
</dbReference>
<dbReference type="InterPro" id="IPR001100">
    <property type="entry name" value="Pyr_nuc-diS_OxRdtase"/>
</dbReference>
<feature type="domain" description="Pyridine nucleotide-disulphide oxidoreductase dimerisation" evidence="16">
    <location>
        <begin position="338"/>
        <end position="447"/>
    </location>
</feature>
<dbReference type="InterPro" id="IPR016156">
    <property type="entry name" value="FAD/NAD-linked_Rdtase_dimer_sf"/>
</dbReference>
<feature type="active site" description="Proton acceptor" evidence="12">
    <location>
        <position position="437"/>
    </location>
</feature>
<evidence type="ECO:0000256" key="15">
    <source>
        <dbReference type="RuleBase" id="RU003692"/>
    </source>
</evidence>
<dbReference type="AlphaFoldDB" id="A0A1F7F0D5"/>
<keyword evidence="7 15" id="KW-0560">Oxidoreductase</keyword>
<evidence type="ECO:0000259" key="16">
    <source>
        <dbReference type="Pfam" id="PF02852"/>
    </source>
</evidence>
<evidence type="ECO:0000256" key="12">
    <source>
        <dbReference type="PIRSR" id="PIRSR000350-2"/>
    </source>
</evidence>
<evidence type="ECO:0000256" key="14">
    <source>
        <dbReference type="PIRSR" id="PIRSR000350-4"/>
    </source>
</evidence>
<keyword evidence="10 15" id="KW-0676">Redox-active center</keyword>
<feature type="disulfide bond" description="Redox-active" evidence="14">
    <location>
        <begin position="39"/>
        <end position="44"/>
    </location>
</feature>
<feature type="binding site" evidence="13">
    <location>
        <position position="264"/>
    </location>
    <ligand>
        <name>NAD(+)</name>
        <dbReference type="ChEBI" id="CHEBI:57540"/>
    </ligand>
</feature>
<dbReference type="InterPro" id="IPR050151">
    <property type="entry name" value="Class-I_Pyr_Nuc-Dis_Oxidored"/>
</dbReference>
<evidence type="ECO:0000259" key="17">
    <source>
        <dbReference type="Pfam" id="PF07992"/>
    </source>
</evidence>
<dbReference type="PROSITE" id="PS00076">
    <property type="entry name" value="PYRIDINE_REDOX_1"/>
    <property type="match status" value="1"/>
</dbReference>
<evidence type="ECO:0000256" key="5">
    <source>
        <dbReference type="ARBA" id="ARBA00022630"/>
    </source>
</evidence>
<dbReference type="EMBL" id="MFYX01000154">
    <property type="protein sequence ID" value="OGK00105.1"/>
    <property type="molecule type" value="Genomic_DNA"/>
</dbReference>
<keyword evidence="5 15" id="KW-0285">Flavoprotein</keyword>
<keyword evidence="9" id="KW-1015">Disulfide bond</keyword>
<feature type="domain" description="FAD/NAD(P)-binding" evidence="17">
    <location>
        <begin position="2"/>
        <end position="319"/>
    </location>
</feature>
<comment type="similarity">
    <text evidence="2 15">Belongs to the class-I pyridine nucleotide-disulfide oxidoreductase family.</text>
</comment>
<gene>
    <name evidence="18" type="ORF">A2519_12840</name>
</gene>
<dbReference type="SUPFAM" id="SSF55424">
    <property type="entry name" value="FAD/NAD-linked reductases, dimerisation (C-terminal) domain"/>
    <property type="match status" value="1"/>
</dbReference>
<dbReference type="NCBIfam" id="TIGR01350">
    <property type="entry name" value="lipoamide_DH"/>
    <property type="match status" value="1"/>
</dbReference>
<evidence type="ECO:0000256" key="3">
    <source>
        <dbReference type="ARBA" id="ARBA00012608"/>
    </source>
</evidence>
<dbReference type="PRINTS" id="PR00411">
    <property type="entry name" value="PNDRDTASEI"/>
</dbReference>
<comment type="catalytic activity">
    <reaction evidence="11 15">
        <text>N(6)-[(R)-dihydrolipoyl]-L-lysyl-[protein] + NAD(+) = N(6)-[(R)-lipoyl]-L-lysyl-[protein] + NADH + H(+)</text>
        <dbReference type="Rhea" id="RHEA:15045"/>
        <dbReference type="Rhea" id="RHEA-COMP:10474"/>
        <dbReference type="Rhea" id="RHEA-COMP:10475"/>
        <dbReference type="ChEBI" id="CHEBI:15378"/>
        <dbReference type="ChEBI" id="CHEBI:57540"/>
        <dbReference type="ChEBI" id="CHEBI:57945"/>
        <dbReference type="ChEBI" id="CHEBI:83099"/>
        <dbReference type="ChEBI" id="CHEBI:83100"/>
        <dbReference type="EC" id="1.8.1.4"/>
    </reaction>
</comment>
<evidence type="ECO:0000256" key="13">
    <source>
        <dbReference type="PIRSR" id="PIRSR000350-3"/>
    </source>
</evidence>
<comment type="caution">
    <text evidence="18">The sequence shown here is derived from an EMBL/GenBank/DDBJ whole genome shotgun (WGS) entry which is preliminary data.</text>
</comment>
<evidence type="ECO:0000256" key="2">
    <source>
        <dbReference type="ARBA" id="ARBA00007532"/>
    </source>
</evidence>
<dbReference type="GO" id="GO:0006103">
    <property type="term" value="P:2-oxoglutarate metabolic process"/>
    <property type="evidence" value="ECO:0007669"/>
    <property type="project" value="TreeGrafter"/>
</dbReference>
<accession>A0A1F7F0D5</accession>
<dbReference type="InterPro" id="IPR006258">
    <property type="entry name" value="Lipoamide_DH"/>
</dbReference>
<dbReference type="GO" id="GO:0005737">
    <property type="term" value="C:cytoplasm"/>
    <property type="evidence" value="ECO:0007669"/>
    <property type="project" value="UniProtKB-SubCell"/>
</dbReference>
<keyword evidence="13" id="KW-0547">Nucleotide-binding</keyword>
<dbReference type="InterPro" id="IPR012999">
    <property type="entry name" value="Pyr_OxRdtase_I_AS"/>
</dbReference>
<evidence type="ECO:0000256" key="1">
    <source>
        <dbReference type="ARBA" id="ARBA00004496"/>
    </source>
</evidence>
<evidence type="ECO:0000256" key="8">
    <source>
        <dbReference type="ARBA" id="ARBA00023027"/>
    </source>
</evidence>
<dbReference type="EC" id="1.8.1.4" evidence="3 15"/>
<proteinExistence type="inferred from homology"/>
<evidence type="ECO:0000256" key="9">
    <source>
        <dbReference type="ARBA" id="ARBA00023157"/>
    </source>
</evidence>
<keyword evidence="6 13" id="KW-0274">FAD</keyword>
<feature type="binding site" evidence="13">
    <location>
        <position position="48"/>
    </location>
    <ligand>
        <name>FAD</name>
        <dbReference type="ChEBI" id="CHEBI:57692"/>
    </ligand>
</feature>
<dbReference type="InterPro" id="IPR023753">
    <property type="entry name" value="FAD/NAD-binding_dom"/>
</dbReference>
<dbReference type="GO" id="GO:0004148">
    <property type="term" value="F:dihydrolipoyl dehydrogenase (NADH) activity"/>
    <property type="evidence" value="ECO:0007669"/>
    <property type="project" value="UniProtKB-EC"/>
</dbReference>
<evidence type="ECO:0000313" key="19">
    <source>
        <dbReference type="Proteomes" id="UP000179243"/>
    </source>
</evidence>
<evidence type="ECO:0000256" key="6">
    <source>
        <dbReference type="ARBA" id="ARBA00022827"/>
    </source>
</evidence>
<dbReference type="InterPro" id="IPR004099">
    <property type="entry name" value="Pyr_nucl-diS_OxRdtase_dimer"/>
</dbReference>
<dbReference type="PANTHER" id="PTHR22912:SF217">
    <property type="entry name" value="DIHYDROLIPOYL DEHYDROGENASE"/>
    <property type="match status" value="1"/>
</dbReference>
<dbReference type="PIRSF" id="PIRSF000350">
    <property type="entry name" value="Mercury_reductase_MerA"/>
    <property type="match status" value="1"/>
</dbReference>
<dbReference type="SUPFAM" id="SSF51905">
    <property type="entry name" value="FAD/NAD(P)-binding domain"/>
    <property type="match status" value="1"/>
</dbReference>
<name>A0A1F7F0D5_UNCRA</name>
<evidence type="ECO:0000256" key="10">
    <source>
        <dbReference type="ARBA" id="ARBA00023284"/>
    </source>
</evidence>